<dbReference type="RefSeq" id="WP_216924757.1">
    <property type="nucleotide sequence ID" value="NZ_JAHOPC010000005.1"/>
</dbReference>
<protein>
    <submittedName>
        <fullName evidence="1">Uncharacterized protein</fullName>
    </submittedName>
</protein>
<gene>
    <name evidence="1" type="ORF">KSW38_09985</name>
</gene>
<dbReference type="EMBL" id="JAHOPC010000005">
    <property type="protein sequence ID" value="MBU8866618.1"/>
    <property type="molecule type" value="Genomic_DNA"/>
</dbReference>
<keyword evidence="2" id="KW-1185">Reference proteome</keyword>
<evidence type="ECO:0000313" key="1">
    <source>
        <dbReference type="EMBL" id="MBU8866618.1"/>
    </source>
</evidence>
<organism evidence="1 2">
    <name type="scientific">Paenarthrobacter aromaticivorans</name>
    <dbReference type="NCBI Taxonomy" id="2849150"/>
    <lineage>
        <taxon>Bacteria</taxon>
        <taxon>Bacillati</taxon>
        <taxon>Actinomycetota</taxon>
        <taxon>Actinomycetes</taxon>
        <taxon>Micrococcales</taxon>
        <taxon>Micrococcaceae</taxon>
        <taxon>Paenarthrobacter</taxon>
    </lineage>
</organism>
<proteinExistence type="predicted"/>
<name>A0ABS6I720_9MICC</name>
<accession>A0ABS6I720</accession>
<sequence>MGGSIFVPEIENQDASARRTRALASASAFGKFAVRVSTRSGEPSSVSGPRDTPNGTLVVTKYESARNNSLLHPGTEHLLTLLPSRDVALGAGRIIELLSYELAAFAQSHLSVESNADLLRQLRQESALPCGFRLDSANLEGWLLQTPLVSGAALHHLDRIFMWLRTGSSASAPAVTTADYGEHVRSLMNIKD</sequence>
<reference evidence="1 2" key="1">
    <citation type="submission" date="2021-06" db="EMBL/GenBank/DDBJ databases">
        <authorList>
            <person name="Jeong J.W."/>
        </authorList>
    </citation>
    <scope>NUCLEOTIDE SEQUENCE [LARGE SCALE GENOMIC DNA]</scope>
    <source>
        <strain evidence="1 2">MMS21-TAE1-1</strain>
    </source>
</reference>
<dbReference type="Proteomes" id="UP000824166">
    <property type="component" value="Unassembled WGS sequence"/>
</dbReference>
<comment type="caution">
    <text evidence="1">The sequence shown here is derived from an EMBL/GenBank/DDBJ whole genome shotgun (WGS) entry which is preliminary data.</text>
</comment>
<evidence type="ECO:0000313" key="2">
    <source>
        <dbReference type="Proteomes" id="UP000824166"/>
    </source>
</evidence>